<keyword evidence="1" id="KW-0147">Chitin-binding</keyword>
<dbReference type="VEuPathDB" id="VectorBase:ACUA026881"/>
<dbReference type="STRING" id="139723.A0A182MUZ6"/>
<evidence type="ECO:0000256" key="5">
    <source>
        <dbReference type="ARBA" id="ARBA00023180"/>
    </source>
</evidence>
<dbReference type="AlphaFoldDB" id="A0A182MUZ6"/>
<dbReference type="Gene3D" id="2.170.140.10">
    <property type="entry name" value="Chitin binding domain"/>
    <property type="match status" value="5"/>
</dbReference>
<accession>A0A182MUZ6</accession>
<dbReference type="PANTHER" id="PTHR23301:SF0">
    <property type="entry name" value="CHITIN-BINDING TYPE-2 DOMAIN-CONTAINING PROTEIN-RELATED"/>
    <property type="match status" value="1"/>
</dbReference>
<evidence type="ECO:0000256" key="1">
    <source>
        <dbReference type="ARBA" id="ARBA00022669"/>
    </source>
</evidence>
<feature type="domain" description="Chitin-binding type-2" evidence="8">
    <location>
        <begin position="21"/>
        <end position="71"/>
    </location>
</feature>
<feature type="chain" id="PRO_5008128943" description="Chitin-binding type-2 domain-containing protein" evidence="7">
    <location>
        <begin position="21"/>
        <end position="650"/>
    </location>
</feature>
<evidence type="ECO:0000256" key="6">
    <source>
        <dbReference type="SAM" id="MobiDB-lite"/>
    </source>
</evidence>
<dbReference type="PANTHER" id="PTHR23301">
    <property type="entry name" value="CHITIN BINDING PERITROPHIN-A"/>
    <property type="match status" value="1"/>
</dbReference>
<feature type="region of interest" description="Disordered" evidence="6">
    <location>
        <begin position="266"/>
        <end position="574"/>
    </location>
</feature>
<reference evidence="9" key="2">
    <citation type="submission" date="2020-05" db="UniProtKB">
        <authorList>
            <consortium name="EnsemblMetazoa"/>
        </authorList>
    </citation>
    <scope>IDENTIFICATION</scope>
    <source>
        <strain evidence="9">A-37</strain>
    </source>
</reference>
<keyword evidence="10" id="KW-1185">Reference proteome</keyword>
<dbReference type="Pfam" id="PF01607">
    <property type="entry name" value="CBM_14"/>
    <property type="match status" value="5"/>
</dbReference>
<evidence type="ECO:0000259" key="8">
    <source>
        <dbReference type="PROSITE" id="PS50940"/>
    </source>
</evidence>
<feature type="compositionally biased region" description="Low complexity" evidence="6">
    <location>
        <begin position="476"/>
        <end position="574"/>
    </location>
</feature>
<feature type="domain" description="Chitin-binding type-2" evidence="8">
    <location>
        <begin position="591"/>
        <end position="649"/>
    </location>
</feature>
<dbReference type="InterPro" id="IPR036508">
    <property type="entry name" value="Chitin-bd_dom_sf"/>
</dbReference>
<evidence type="ECO:0000256" key="3">
    <source>
        <dbReference type="ARBA" id="ARBA00022737"/>
    </source>
</evidence>
<organism evidence="9 10">
    <name type="scientific">Anopheles culicifacies</name>
    <dbReference type="NCBI Taxonomy" id="139723"/>
    <lineage>
        <taxon>Eukaryota</taxon>
        <taxon>Metazoa</taxon>
        <taxon>Ecdysozoa</taxon>
        <taxon>Arthropoda</taxon>
        <taxon>Hexapoda</taxon>
        <taxon>Insecta</taxon>
        <taxon>Pterygota</taxon>
        <taxon>Neoptera</taxon>
        <taxon>Endopterygota</taxon>
        <taxon>Diptera</taxon>
        <taxon>Nematocera</taxon>
        <taxon>Culicoidea</taxon>
        <taxon>Culicidae</taxon>
        <taxon>Anophelinae</taxon>
        <taxon>Anopheles</taxon>
        <taxon>culicifacies species complex</taxon>
    </lineage>
</organism>
<feature type="domain" description="Chitin-binding type-2" evidence="8">
    <location>
        <begin position="209"/>
        <end position="255"/>
    </location>
</feature>
<name>A0A182MUZ6_9DIPT</name>
<proteinExistence type="predicted"/>
<protein>
    <recommendedName>
        <fullName evidence="8">Chitin-binding type-2 domain-containing protein</fullName>
    </recommendedName>
</protein>
<feature type="compositionally biased region" description="Low complexity" evidence="6">
    <location>
        <begin position="368"/>
        <end position="464"/>
    </location>
</feature>
<sequence length="650" mass="68995">MMINRVLMVFVSVAFAGATGELLCSEELFNGLGGVLPNPKSSSEYIKCVEGVVQIFTCPNGQFFDAQARRCLFETVAQGHLTEVPLQFEELCNNPNIVEIFPNPTNCSQYIICYGSVPIEQSCSDGLLFNPQLNVCDIPSNVICGYSCPAVDDPYNPVWLPDSRLEDCSRHYLCFQGNPLQFYCYNNLYFDIVSRTCTYPQYSACSVPGVYCNGNMTMNIANPRSCASYYVCVDGFPHFRNCDYGEYFSEELGVCIPGMCNPGTTTTSGSTTNEPTSTTVSSGTTPSLTSTTDVNTPTTDFTSTTLSTSPTTLETTTEIVTGSTGIESSTFSSTPESTTWETSTPEFTTTTLDVSGTSAASPTTLEATTEFGTGSTGTESTSSSTPESTTWETSTPELTTTTLDVSSTSAASPTTLETTTEFVTGSTGTESSTSSSTPESTTWEPTIPELTTTTLDVSSTSTASPTTLEPTTEFVTGSPGTESSTSSTTSESTTWEPTTPELTTTTMDVSSTSTPSPTTLEATTEFGTGSPGTESSTSSTTSESTTWEPTTSELTTTGEITPESSSSTSTETTTIELTTTTTTEMVTIDPNEICAENNQGFRPLPHPTICYKYVLCINESGIESTCATGQIFNPATGTCVPGNQETCTLT</sequence>
<feature type="compositionally biased region" description="Polar residues" evidence="6">
    <location>
        <begin position="465"/>
        <end position="475"/>
    </location>
</feature>
<dbReference type="EMBL" id="AXCM01010834">
    <property type="status" value="NOT_ANNOTATED_CDS"/>
    <property type="molecule type" value="Genomic_DNA"/>
</dbReference>
<keyword evidence="2 7" id="KW-0732">Signal</keyword>
<keyword evidence="5" id="KW-0325">Glycoprotein</keyword>
<feature type="compositionally biased region" description="Polar residues" evidence="6">
    <location>
        <begin position="352"/>
        <end position="367"/>
    </location>
</feature>
<evidence type="ECO:0000256" key="7">
    <source>
        <dbReference type="SAM" id="SignalP"/>
    </source>
</evidence>
<evidence type="ECO:0000313" key="9">
    <source>
        <dbReference type="EnsemblMetazoa" id="ACUA026881-PA"/>
    </source>
</evidence>
<dbReference type="PROSITE" id="PS50940">
    <property type="entry name" value="CHIT_BIND_II"/>
    <property type="match status" value="5"/>
</dbReference>
<keyword evidence="3" id="KW-0677">Repeat</keyword>
<dbReference type="InterPro" id="IPR002557">
    <property type="entry name" value="Chitin-bd_dom"/>
</dbReference>
<feature type="signal peptide" evidence="7">
    <location>
        <begin position="1"/>
        <end position="20"/>
    </location>
</feature>
<feature type="domain" description="Chitin-binding type-2" evidence="8">
    <location>
        <begin position="89"/>
        <end position="146"/>
    </location>
</feature>
<feature type="compositionally biased region" description="Low complexity" evidence="6">
    <location>
        <begin position="266"/>
        <end position="351"/>
    </location>
</feature>
<dbReference type="InterPro" id="IPR051940">
    <property type="entry name" value="Chitin_bind-dev_reg"/>
</dbReference>
<dbReference type="Proteomes" id="UP000075883">
    <property type="component" value="Unassembled WGS sequence"/>
</dbReference>
<reference evidence="10" key="1">
    <citation type="submission" date="2013-09" db="EMBL/GenBank/DDBJ databases">
        <title>The Genome Sequence of Anopheles culicifacies species A.</title>
        <authorList>
            <consortium name="The Broad Institute Genomics Platform"/>
            <person name="Neafsey D.E."/>
            <person name="Besansky N."/>
            <person name="Howell P."/>
            <person name="Walton C."/>
            <person name="Young S.K."/>
            <person name="Zeng Q."/>
            <person name="Gargeya S."/>
            <person name="Fitzgerald M."/>
            <person name="Haas B."/>
            <person name="Abouelleil A."/>
            <person name="Allen A.W."/>
            <person name="Alvarado L."/>
            <person name="Arachchi H.M."/>
            <person name="Berlin A.M."/>
            <person name="Chapman S.B."/>
            <person name="Gainer-Dewar J."/>
            <person name="Goldberg J."/>
            <person name="Griggs A."/>
            <person name="Gujja S."/>
            <person name="Hansen M."/>
            <person name="Howarth C."/>
            <person name="Imamovic A."/>
            <person name="Ireland A."/>
            <person name="Larimer J."/>
            <person name="McCowan C."/>
            <person name="Murphy C."/>
            <person name="Pearson M."/>
            <person name="Poon T.W."/>
            <person name="Priest M."/>
            <person name="Roberts A."/>
            <person name="Saif S."/>
            <person name="Shea T."/>
            <person name="Sisk P."/>
            <person name="Sykes S."/>
            <person name="Wortman J."/>
            <person name="Nusbaum C."/>
            <person name="Birren B."/>
        </authorList>
    </citation>
    <scope>NUCLEOTIDE SEQUENCE [LARGE SCALE GENOMIC DNA]</scope>
    <source>
        <strain evidence="10">A-37</strain>
    </source>
</reference>
<dbReference type="EnsemblMetazoa" id="ACUA026881-RA">
    <property type="protein sequence ID" value="ACUA026881-PA"/>
    <property type="gene ID" value="ACUA026881"/>
</dbReference>
<dbReference type="SMART" id="SM00494">
    <property type="entry name" value="ChtBD2"/>
    <property type="match status" value="5"/>
</dbReference>
<dbReference type="GO" id="GO:0005576">
    <property type="term" value="C:extracellular region"/>
    <property type="evidence" value="ECO:0007669"/>
    <property type="project" value="InterPro"/>
</dbReference>
<evidence type="ECO:0000256" key="2">
    <source>
        <dbReference type="ARBA" id="ARBA00022729"/>
    </source>
</evidence>
<keyword evidence="4" id="KW-1015">Disulfide bond</keyword>
<dbReference type="SUPFAM" id="SSF57625">
    <property type="entry name" value="Invertebrate chitin-binding proteins"/>
    <property type="match status" value="5"/>
</dbReference>
<feature type="domain" description="Chitin-binding type-2" evidence="8">
    <location>
        <begin position="166"/>
        <end position="207"/>
    </location>
</feature>
<evidence type="ECO:0000256" key="4">
    <source>
        <dbReference type="ARBA" id="ARBA00023157"/>
    </source>
</evidence>
<evidence type="ECO:0000313" key="10">
    <source>
        <dbReference type="Proteomes" id="UP000075883"/>
    </source>
</evidence>
<dbReference type="GO" id="GO:0008061">
    <property type="term" value="F:chitin binding"/>
    <property type="evidence" value="ECO:0007669"/>
    <property type="project" value="UniProtKB-KW"/>
</dbReference>